<feature type="transmembrane region" description="Helical" evidence="3">
    <location>
        <begin position="369"/>
        <end position="390"/>
    </location>
</feature>
<organism evidence="4 5">
    <name type="scientific">Aquisalimonas asiatica</name>
    <dbReference type="NCBI Taxonomy" id="406100"/>
    <lineage>
        <taxon>Bacteria</taxon>
        <taxon>Pseudomonadati</taxon>
        <taxon>Pseudomonadota</taxon>
        <taxon>Gammaproteobacteria</taxon>
        <taxon>Chromatiales</taxon>
        <taxon>Ectothiorhodospiraceae</taxon>
        <taxon>Aquisalimonas</taxon>
    </lineage>
</organism>
<keyword evidence="1" id="KW-0175">Coiled coil</keyword>
<accession>A0A1H8TR24</accession>
<dbReference type="RefSeq" id="WP_091643995.1">
    <property type="nucleotide sequence ID" value="NZ_FOEG01000004.1"/>
</dbReference>
<feature type="compositionally biased region" description="Pro residues" evidence="2">
    <location>
        <begin position="331"/>
        <end position="351"/>
    </location>
</feature>
<feature type="region of interest" description="Disordered" evidence="2">
    <location>
        <begin position="303"/>
        <end position="362"/>
    </location>
</feature>
<reference evidence="4 5" key="1">
    <citation type="submission" date="2016-10" db="EMBL/GenBank/DDBJ databases">
        <authorList>
            <person name="de Groot N.N."/>
        </authorList>
    </citation>
    <scope>NUCLEOTIDE SEQUENCE [LARGE SCALE GENOMIC DNA]</scope>
    <source>
        <strain evidence="4 5">CGMCC 1.6291</strain>
    </source>
</reference>
<evidence type="ECO:0000313" key="5">
    <source>
        <dbReference type="Proteomes" id="UP000199657"/>
    </source>
</evidence>
<evidence type="ECO:0000256" key="2">
    <source>
        <dbReference type="SAM" id="MobiDB-lite"/>
    </source>
</evidence>
<feature type="region of interest" description="Disordered" evidence="2">
    <location>
        <begin position="216"/>
        <end position="243"/>
    </location>
</feature>
<sequence length="391" mass="43333">MSATDANRPDNGGETERLRRELAAVRQRLEDEVAYYRGQVETTRQRVESEHLRAQAREVARRRQLEEELSRAKTELRELREQSERLQRRYETLNQQYLQQEESARSSAEEQLAQTRAAARSAWQSAEEELAAMEADLAQARRALAEEQERARQLEETVASLQGLDDTGGSDHESTLLDEIAALKKALNLSERSREHANKRTVRLAEKLVAIQAERRLRDETESAEPAATGGASRFGAGNPVPVDLSEANAVLSASQAAESAGDDVGAVVPASARSLEADLADEFRVIQADRSLDRSRLERLEQQVREQEREDVRRERERRARQPGASSPPVADPPEPDSTPRARPGPPAASPAPAAEDAPVRPRRWPSVLALVVLIGLLGTGSAWFFGVLP</sequence>
<evidence type="ECO:0000256" key="3">
    <source>
        <dbReference type="SAM" id="Phobius"/>
    </source>
</evidence>
<protein>
    <submittedName>
        <fullName evidence="4">Uncharacterized protein</fullName>
    </submittedName>
</protein>
<gene>
    <name evidence="4" type="ORF">SAMN04488052_104409</name>
</gene>
<dbReference type="AlphaFoldDB" id="A0A1H8TR24"/>
<name>A0A1H8TR24_9GAMM</name>
<dbReference type="EMBL" id="FOEG01000004">
    <property type="protein sequence ID" value="SEO93480.1"/>
    <property type="molecule type" value="Genomic_DNA"/>
</dbReference>
<evidence type="ECO:0000256" key="1">
    <source>
        <dbReference type="SAM" id="Coils"/>
    </source>
</evidence>
<keyword evidence="3" id="KW-1133">Transmembrane helix</keyword>
<dbReference type="Proteomes" id="UP000199657">
    <property type="component" value="Unassembled WGS sequence"/>
</dbReference>
<proteinExistence type="predicted"/>
<feature type="compositionally biased region" description="Basic and acidic residues" evidence="2">
    <location>
        <begin position="303"/>
        <end position="321"/>
    </location>
</feature>
<keyword evidence="5" id="KW-1185">Reference proteome</keyword>
<keyword evidence="3" id="KW-0812">Transmembrane</keyword>
<evidence type="ECO:0000313" key="4">
    <source>
        <dbReference type="EMBL" id="SEO93480.1"/>
    </source>
</evidence>
<feature type="coiled-coil region" evidence="1">
    <location>
        <begin position="26"/>
        <end position="200"/>
    </location>
</feature>
<keyword evidence="3" id="KW-0472">Membrane</keyword>